<sequence length="224" mass="25352">MNKISVVIPVYNEAKTIGEAIKRVEAVNINKEIIAVDDGSTDGSLDILERLASEGRIKLIRHDKNSGKGAAIKTGLKAAEGDIIIIQDADLETDPQDYYELIKPIISGETKAVFGYRIAKKPASIYWWGGKTVSFITRLLYGGNVKDVNNGYKIMTRDLWKSLDLKSNRFQICEEITAKLLKRKEKIIQVPTRYFPRTKKEGKKLGFKDGFISLWTLLKYRLIK</sequence>
<comment type="caution">
    <text evidence="2">The sequence shown here is derived from an EMBL/GenBank/DDBJ whole genome shotgun (WGS) entry which is preliminary data.</text>
</comment>
<dbReference type="AlphaFoldDB" id="A0A0G0LTG3"/>
<evidence type="ECO:0000259" key="1">
    <source>
        <dbReference type="Pfam" id="PF00535"/>
    </source>
</evidence>
<dbReference type="PATRIC" id="fig|1618611.3.peg.240"/>
<evidence type="ECO:0000313" key="3">
    <source>
        <dbReference type="Proteomes" id="UP000034706"/>
    </source>
</evidence>
<dbReference type="GO" id="GO:0016740">
    <property type="term" value="F:transferase activity"/>
    <property type="evidence" value="ECO:0007669"/>
    <property type="project" value="UniProtKB-KW"/>
</dbReference>
<gene>
    <name evidence="2" type="ORF">UT16_C0019G0007</name>
</gene>
<dbReference type="Pfam" id="PF00535">
    <property type="entry name" value="Glycos_transf_2"/>
    <property type="match status" value="1"/>
</dbReference>
<proteinExistence type="predicted"/>
<dbReference type="InterPro" id="IPR029044">
    <property type="entry name" value="Nucleotide-diphossugar_trans"/>
</dbReference>
<feature type="domain" description="Glycosyltransferase 2-like" evidence="1">
    <location>
        <begin position="5"/>
        <end position="144"/>
    </location>
</feature>
<dbReference type="CDD" id="cd04179">
    <property type="entry name" value="DPM_DPG-synthase_like"/>
    <property type="match status" value="1"/>
</dbReference>
<evidence type="ECO:0000313" key="2">
    <source>
        <dbReference type="EMBL" id="KKQ91270.1"/>
    </source>
</evidence>
<dbReference type="Proteomes" id="UP000034706">
    <property type="component" value="Unassembled WGS sequence"/>
</dbReference>
<organism evidence="2 3">
    <name type="scientific">Candidatus Azambacteria bacterium GW2011_GWA2_39_10</name>
    <dbReference type="NCBI Taxonomy" id="1618611"/>
    <lineage>
        <taxon>Bacteria</taxon>
        <taxon>Candidatus Azamiibacteriota</taxon>
    </lineage>
</organism>
<dbReference type="InterPro" id="IPR001173">
    <property type="entry name" value="Glyco_trans_2-like"/>
</dbReference>
<reference evidence="2 3" key="1">
    <citation type="journal article" date="2015" name="Nature">
        <title>rRNA introns, odd ribosomes, and small enigmatic genomes across a large radiation of phyla.</title>
        <authorList>
            <person name="Brown C.T."/>
            <person name="Hug L.A."/>
            <person name="Thomas B.C."/>
            <person name="Sharon I."/>
            <person name="Castelle C.J."/>
            <person name="Singh A."/>
            <person name="Wilkins M.J."/>
            <person name="Williams K.H."/>
            <person name="Banfield J.F."/>
        </authorList>
    </citation>
    <scope>NUCLEOTIDE SEQUENCE [LARGE SCALE GENOMIC DNA]</scope>
</reference>
<dbReference type="PANTHER" id="PTHR48090">
    <property type="entry name" value="UNDECAPRENYL-PHOSPHATE 4-DEOXY-4-FORMAMIDO-L-ARABINOSE TRANSFERASE-RELATED"/>
    <property type="match status" value="1"/>
</dbReference>
<dbReference type="SUPFAM" id="SSF53448">
    <property type="entry name" value="Nucleotide-diphospho-sugar transferases"/>
    <property type="match status" value="1"/>
</dbReference>
<dbReference type="EMBL" id="LBVT01000019">
    <property type="protein sequence ID" value="KKQ91270.1"/>
    <property type="molecule type" value="Genomic_DNA"/>
</dbReference>
<keyword evidence="2" id="KW-0808">Transferase</keyword>
<protein>
    <submittedName>
        <fullName evidence="2">Glycosyl transferase family 2</fullName>
    </submittedName>
</protein>
<dbReference type="Gene3D" id="3.90.550.10">
    <property type="entry name" value="Spore Coat Polysaccharide Biosynthesis Protein SpsA, Chain A"/>
    <property type="match status" value="1"/>
</dbReference>
<accession>A0A0G0LTG3</accession>
<dbReference type="InterPro" id="IPR050256">
    <property type="entry name" value="Glycosyltransferase_2"/>
</dbReference>
<dbReference type="PANTHER" id="PTHR48090:SF7">
    <property type="entry name" value="RFBJ PROTEIN"/>
    <property type="match status" value="1"/>
</dbReference>
<name>A0A0G0LTG3_9BACT</name>